<dbReference type="Gene3D" id="3.30.565.10">
    <property type="entry name" value="Histidine kinase-like ATPase, C-terminal domain"/>
    <property type="match status" value="1"/>
</dbReference>
<dbReference type="FunFam" id="3.30.565.10:FF:000016">
    <property type="entry name" value="Chemotaxis protein CheA, putative"/>
    <property type="match status" value="1"/>
</dbReference>
<proteinExistence type="predicted"/>
<keyword evidence="5 12" id="KW-0597">Phosphoprotein</keyword>
<evidence type="ECO:0000256" key="9">
    <source>
        <dbReference type="ARBA" id="ARBA00022840"/>
    </source>
</evidence>
<feature type="domain" description="HPt" evidence="15">
    <location>
        <begin position="1"/>
        <end position="105"/>
    </location>
</feature>
<dbReference type="SUPFAM" id="SSF50341">
    <property type="entry name" value="CheW-like"/>
    <property type="match status" value="1"/>
</dbReference>
<keyword evidence="9" id="KW-0067">ATP-binding</keyword>
<dbReference type="InterPro" id="IPR003594">
    <property type="entry name" value="HATPase_dom"/>
</dbReference>
<evidence type="ECO:0000259" key="15">
    <source>
        <dbReference type="PROSITE" id="PS50894"/>
    </source>
</evidence>
<keyword evidence="7" id="KW-0547">Nucleotide-binding</keyword>
<dbReference type="InterPro" id="IPR002545">
    <property type="entry name" value="CheW-lke_dom"/>
</dbReference>
<dbReference type="Pfam" id="PF02895">
    <property type="entry name" value="H-kinase_dim"/>
    <property type="match status" value="1"/>
</dbReference>
<comment type="catalytic activity">
    <reaction evidence="1">
        <text>ATP + protein L-histidine = ADP + protein N-phospho-L-histidine.</text>
        <dbReference type="EC" id="2.7.13.3"/>
    </reaction>
</comment>
<evidence type="ECO:0000259" key="13">
    <source>
        <dbReference type="PROSITE" id="PS50109"/>
    </source>
</evidence>
<dbReference type="InterPro" id="IPR051315">
    <property type="entry name" value="Bact_Chemotaxis_CheA"/>
</dbReference>
<evidence type="ECO:0000256" key="7">
    <source>
        <dbReference type="ARBA" id="ARBA00022741"/>
    </source>
</evidence>
<feature type="domain" description="Histidine kinase" evidence="13">
    <location>
        <begin position="293"/>
        <end position="571"/>
    </location>
</feature>
<keyword evidence="10" id="KW-0902">Two-component regulatory system</keyword>
<dbReference type="AlphaFoldDB" id="A0A7H9BL59"/>
<dbReference type="Pfam" id="PF01584">
    <property type="entry name" value="CheW"/>
    <property type="match status" value="1"/>
</dbReference>
<keyword evidence="4" id="KW-0145">Chemotaxis</keyword>
<accession>A0A7H9BL59</accession>
<comment type="function">
    <text evidence="11">Involved in the transmission of sensory signals from the chemoreceptors to the flagellar motors. CheA is autophosphorylated; it can transfer its phosphate group to either CheB or CheY.</text>
</comment>
<dbReference type="InterPro" id="IPR037006">
    <property type="entry name" value="CheA-like_homodim_sf"/>
</dbReference>
<evidence type="ECO:0000256" key="3">
    <source>
        <dbReference type="ARBA" id="ARBA00021495"/>
    </source>
</evidence>
<name>A0A7H9BL59_9NEIS</name>
<evidence type="ECO:0000256" key="5">
    <source>
        <dbReference type="ARBA" id="ARBA00022553"/>
    </source>
</evidence>
<dbReference type="PANTHER" id="PTHR43395">
    <property type="entry name" value="SENSOR HISTIDINE KINASE CHEA"/>
    <property type="match status" value="1"/>
</dbReference>
<dbReference type="SUPFAM" id="SSF47384">
    <property type="entry name" value="Homodimeric domain of signal transducing histidine kinase"/>
    <property type="match status" value="1"/>
</dbReference>
<evidence type="ECO:0000256" key="2">
    <source>
        <dbReference type="ARBA" id="ARBA00012438"/>
    </source>
</evidence>
<dbReference type="EC" id="2.7.13.3" evidence="2"/>
<evidence type="ECO:0000256" key="4">
    <source>
        <dbReference type="ARBA" id="ARBA00022500"/>
    </source>
</evidence>
<reference evidence="16 17" key="1">
    <citation type="submission" date="2020-07" db="EMBL/GenBank/DDBJ databases">
        <title>Complete genome sequence of Chitinibacter sp. 2T18.</title>
        <authorList>
            <person name="Bae J.-W."/>
            <person name="Choi J.-W."/>
        </authorList>
    </citation>
    <scope>NUCLEOTIDE SEQUENCE [LARGE SCALE GENOMIC DNA]</scope>
    <source>
        <strain evidence="16 17">2T18</strain>
    </source>
</reference>
<evidence type="ECO:0000256" key="6">
    <source>
        <dbReference type="ARBA" id="ARBA00022679"/>
    </source>
</evidence>
<evidence type="ECO:0000256" key="1">
    <source>
        <dbReference type="ARBA" id="ARBA00000085"/>
    </source>
</evidence>
<dbReference type="PANTHER" id="PTHR43395:SF10">
    <property type="entry name" value="CHEMOTAXIS PROTEIN CHEA"/>
    <property type="match status" value="1"/>
</dbReference>
<dbReference type="SMART" id="SM01231">
    <property type="entry name" value="H-kinase_dim"/>
    <property type="match status" value="1"/>
</dbReference>
<evidence type="ECO:0000256" key="11">
    <source>
        <dbReference type="ARBA" id="ARBA00035100"/>
    </source>
</evidence>
<dbReference type="InterPro" id="IPR008207">
    <property type="entry name" value="Sig_transdc_His_kin_Hpt_dom"/>
</dbReference>
<dbReference type="GO" id="GO:0006935">
    <property type="term" value="P:chemotaxis"/>
    <property type="evidence" value="ECO:0007669"/>
    <property type="project" value="UniProtKB-KW"/>
</dbReference>
<gene>
    <name evidence="16" type="ORF">HQ393_14260</name>
</gene>
<dbReference type="Pfam" id="PF02518">
    <property type="entry name" value="HATPase_c"/>
    <property type="match status" value="1"/>
</dbReference>
<dbReference type="Proteomes" id="UP000509597">
    <property type="component" value="Chromosome"/>
</dbReference>
<dbReference type="GO" id="GO:0000155">
    <property type="term" value="F:phosphorelay sensor kinase activity"/>
    <property type="evidence" value="ECO:0007669"/>
    <property type="project" value="InterPro"/>
</dbReference>
<dbReference type="InterPro" id="IPR036890">
    <property type="entry name" value="HATPase_C_sf"/>
</dbReference>
<dbReference type="SMART" id="SM00260">
    <property type="entry name" value="CheW"/>
    <property type="match status" value="1"/>
</dbReference>
<dbReference type="CDD" id="cd16916">
    <property type="entry name" value="HATPase_CheA-like"/>
    <property type="match status" value="1"/>
</dbReference>
<dbReference type="InterPro" id="IPR004105">
    <property type="entry name" value="CheA-like_dim"/>
</dbReference>
<sequence length="722" mass="78456">MSNDFDHALPAFLDEANELLIAMESILMDVQGTQPDDEQLNAMFRAMHTIKGSSGLFGLDPIVHFTHEAENILDALRSGELGFDDELAGLLLLCHDHVKAMLAVIYDAEKLKAMAHPPLIEQLKAYFNSKTGQEDSTQPETEAVQENHPSEQAWLLSLRFAPDVLCNGMDPLSFVRYLSSIGEISAIQPVLTQLPSGDEFDPETNYLRFELIFRGDVDTKKLNDVFEFVREDSQIHIIELAHAAEAFQFITADQSPAECQAVAQAWLNMGISKTAAPIELAVVPQIPETEVTALTPEQNFALAAKIASGAVLVKTEQKSAKTAETKFIKVEASKLDNLINLIGELVIAGAAANLIARNSGQSAQIESTATIASLIEQIRAGTLSMRMVQIGEIFNRFPRVVRDVSKELGKSIELHISGAETELDKSMVDKLGDPLMHIVRNAIDHGIESAELREQAGKPVVGNVWLNAYHESGSIVIEVADDGGGLRKDKILAKAIANGLIAADAVLSDNEIYKLIFEPGFSTAEQVSNISGRGVGMDVVKRGLEALRGTIDIDSTVGEGTHFRIRLPLTLAIIDGFLVQIGKSTFVIPLEVVVECIEIPDDLRADGTHSYLNLRGEVLPVLNLSEFLELGEPPGKRQNVVVVNYGESKAGLLVDQLLGEFQTVIKPLGTLFSHLRAISGSTILGSGEVALILDVPSLIHFATQKESAHFAKPNEEAKQSQH</sequence>
<dbReference type="CDD" id="cd00731">
    <property type="entry name" value="CheA_reg"/>
    <property type="match status" value="1"/>
</dbReference>
<dbReference type="InterPro" id="IPR004358">
    <property type="entry name" value="Sig_transdc_His_kin-like_C"/>
</dbReference>
<dbReference type="KEGG" id="chiz:HQ393_14260"/>
<dbReference type="InterPro" id="IPR005467">
    <property type="entry name" value="His_kinase_dom"/>
</dbReference>
<dbReference type="Gene3D" id="2.30.30.40">
    <property type="entry name" value="SH3 Domains"/>
    <property type="match status" value="1"/>
</dbReference>
<dbReference type="GO" id="GO:0005524">
    <property type="term" value="F:ATP binding"/>
    <property type="evidence" value="ECO:0007669"/>
    <property type="project" value="UniProtKB-KW"/>
</dbReference>
<dbReference type="PROSITE" id="PS50851">
    <property type="entry name" value="CHEW"/>
    <property type="match status" value="1"/>
</dbReference>
<dbReference type="SUPFAM" id="SSF47226">
    <property type="entry name" value="Histidine-containing phosphotransfer domain, HPT domain"/>
    <property type="match status" value="1"/>
</dbReference>
<evidence type="ECO:0000256" key="12">
    <source>
        <dbReference type="PROSITE-ProRule" id="PRU00110"/>
    </source>
</evidence>
<dbReference type="InterPro" id="IPR036097">
    <property type="entry name" value="HisK_dim/P_sf"/>
</dbReference>
<protein>
    <recommendedName>
        <fullName evidence="3">Chemotaxis protein CheA</fullName>
        <ecNumber evidence="2">2.7.13.3</ecNumber>
    </recommendedName>
</protein>
<evidence type="ECO:0000259" key="14">
    <source>
        <dbReference type="PROSITE" id="PS50851"/>
    </source>
</evidence>
<dbReference type="SUPFAM" id="SSF55874">
    <property type="entry name" value="ATPase domain of HSP90 chaperone/DNA topoisomerase II/histidine kinase"/>
    <property type="match status" value="1"/>
</dbReference>
<evidence type="ECO:0000256" key="8">
    <source>
        <dbReference type="ARBA" id="ARBA00022777"/>
    </source>
</evidence>
<dbReference type="RefSeq" id="WP_179355835.1">
    <property type="nucleotide sequence ID" value="NZ_CP058627.1"/>
</dbReference>
<feature type="domain" description="CheW-like" evidence="14">
    <location>
        <begin position="573"/>
        <end position="704"/>
    </location>
</feature>
<dbReference type="Gene3D" id="1.20.120.160">
    <property type="entry name" value="HPT domain"/>
    <property type="match status" value="1"/>
</dbReference>
<evidence type="ECO:0000313" key="17">
    <source>
        <dbReference type="Proteomes" id="UP000509597"/>
    </source>
</evidence>
<dbReference type="EMBL" id="CP058627">
    <property type="protein sequence ID" value="QLG89313.1"/>
    <property type="molecule type" value="Genomic_DNA"/>
</dbReference>
<keyword evidence="8" id="KW-0418">Kinase</keyword>
<dbReference type="Pfam" id="PF01627">
    <property type="entry name" value="Hpt"/>
    <property type="match status" value="1"/>
</dbReference>
<keyword evidence="17" id="KW-1185">Reference proteome</keyword>
<evidence type="ECO:0000256" key="10">
    <source>
        <dbReference type="ARBA" id="ARBA00023012"/>
    </source>
</evidence>
<dbReference type="PROSITE" id="PS50894">
    <property type="entry name" value="HPT"/>
    <property type="match status" value="1"/>
</dbReference>
<evidence type="ECO:0000313" key="16">
    <source>
        <dbReference type="EMBL" id="QLG89313.1"/>
    </source>
</evidence>
<dbReference type="CDD" id="cd00088">
    <property type="entry name" value="HPT"/>
    <property type="match status" value="1"/>
</dbReference>
<organism evidence="16 17">
    <name type="scientific">Chitinibacter bivalviorum</name>
    <dbReference type="NCBI Taxonomy" id="2739434"/>
    <lineage>
        <taxon>Bacteria</taxon>
        <taxon>Pseudomonadati</taxon>
        <taxon>Pseudomonadota</taxon>
        <taxon>Betaproteobacteria</taxon>
        <taxon>Neisseriales</taxon>
        <taxon>Chitinibacteraceae</taxon>
        <taxon>Chitinibacter</taxon>
    </lineage>
</organism>
<dbReference type="InterPro" id="IPR036061">
    <property type="entry name" value="CheW-like_dom_sf"/>
</dbReference>
<dbReference type="InterPro" id="IPR036641">
    <property type="entry name" value="HPT_dom_sf"/>
</dbReference>
<dbReference type="Gene3D" id="1.10.287.560">
    <property type="entry name" value="Histidine kinase CheA-like, homodimeric domain"/>
    <property type="match status" value="1"/>
</dbReference>
<dbReference type="PRINTS" id="PR00344">
    <property type="entry name" value="BCTRLSENSOR"/>
</dbReference>
<keyword evidence="6" id="KW-0808">Transferase</keyword>
<dbReference type="SMART" id="SM00073">
    <property type="entry name" value="HPT"/>
    <property type="match status" value="1"/>
</dbReference>
<dbReference type="GO" id="GO:0005737">
    <property type="term" value="C:cytoplasm"/>
    <property type="evidence" value="ECO:0007669"/>
    <property type="project" value="InterPro"/>
</dbReference>
<dbReference type="SMART" id="SM00387">
    <property type="entry name" value="HATPase_c"/>
    <property type="match status" value="1"/>
</dbReference>
<feature type="modified residue" description="Phosphohistidine" evidence="12">
    <location>
        <position position="48"/>
    </location>
</feature>
<dbReference type="PROSITE" id="PS50109">
    <property type="entry name" value="HIS_KIN"/>
    <property type="match status" value="1"/>
</dbReference>